<dbReference type="CDD" id="cd05233">
    <property type="entry name" value="SDR_c"/>
    <property type="match status" value="1"/>
</dbReference>
<keyword evidence="2" id="KW-0560">Oxidoreductase</keyword>
<evidence type="ECO:0000256" key="2">
    <source>
        <dbReference type="ARBA" id="ARBA00023002"/>
    </source>
</evidence>
<dbReference type="AlphaFoldDB" id="A0A7W9CW49"/>
<gene>
    <name evidence="3" type="ORF">GGQ63_001486</name>
</gene>
<dbReference type="Proteomes" id="UP000523821">
    <property type="component" value="Unassembled WGS sequence"/>
</dbReference>
<name>A0A7W9CW49_9HYPH</name>
<dbReference type="Gene3D" id="3.40.50.720">
    <property type="entry name" value="NAD(P)-binding Rossmann-like Domain"/>
    <property type="match status" value="1"/>
</dbReference>
<comment type="caution">
    <text evidence="3">The sequence shown here is derived from an EMBL/GenBank/DDBJ whole genome shotgun (WGS) entry which is preliminary data.</text>
</comment>
<evidence type="ECO:0000256" key="1">
    <source>
        <dbReference type="ARBA" id="ARBA00006484"/>
    </source>
</evidence>
<dbReference type="PANTHER" id="PTHR42760:SF115">
    <property type="entry name" value="3-OXOACYL-[ACYL-CARRIER-PROTEIN] REDUCTASE FABG"/>
    <property type="match status" value="1"/>
</dbReference>
<dbReference type="InterPro" id="IPR002347">
    <property type="entry name" value="SDR_fam"/>
</dbReference>
<dbReference type="GO" id="GO:0016616">
    <property type="term" value="F:oxidoreductase activity, acting on the CH-OH group of donors, NAD or NADP as acceptor"/>
    <property type="evidence" value="ECO:0007669"/>
    <property type="project" value="TreeGrafter"/>
</dbReference>
<proteinExistence type="inferred from homology"/>
<evidence type="ECO:0000313" key="4">
    <source>
        <dbReference type="Proteomes" id="UP000523821"/>
    </source>
</evidence>
<comment type="similarity">
    <text evidence="1">Belongs to the short-chain dehydrogenases/reductases (SDR) family.</text>
</comment>
<dbReference type="PROSITE" id="PS00061">
    <property type="entry name" value="ADH_SHORT"/>
    <property type="match status" value="1"/>
</dbReference>
<evidence type="ECO:0000313" key="3">
    <source>
        <dbReference type="EMBL" id="MBB5752432.1"/>
    </source>
</evidence>
<dbReference type="RefSeq" id="WP_183854221.1">
    <property type="nucleotide sequence ID" value="NZ_JACHOO010000003.1"/>
</dbReference>
<reference evidence="3 4" key="1">
    <citation type="submission" date="2020-08" db="EMBL/GenBank/DDBJ databases">
        <title>Genomic Encyclopedia of Type Strains, Phase IV (KMG-IV): sequencing the most valuable type-strain genomes for metagenomic binning, comparative biology and taxonomic classification.</title>
        <authorList>
            <person name="Goeker M."/>
        </authorList>
    </citation>
    <scope>NUCLEOTIDE SEQUENCE [LARGE SCALE GENOMIC DNA]</scope>
    <source>
        <strain evidence="3 4">DSM 16268</strain>
    </source>
</reference>
<keyword evidence="4" id="KW-1185">Reference proteome</keyword>
<accession>A0A7W9CW49</accession>
<dbReference type="PRINTS" id="PR00080">
    <property type="entry name" value="SDRFAMILY"/>
</dbReference>
<organism evidence="3 4">
    <name type="scientific">Prosthecomicrobium pneumaticum</name>
    <dbReference type="NCBI Taxonomy" id="81895"/>
    <lineage>
        <taxon>Bacteria</taxon>
        <taxon>Pseudomonadati</taxon>
        <taxon>Pseudomonadota</taxon>
        <taxon>Alphaproteobacteria</taxon>
        <taxon>Hyphomicrobiales</taxon>
        <taxon>Kaistiaceae</taxon>
        <taxon>Prosthecomicrobium</taxon>
    </lineage>
</organism>
<dbReference type="FunFam" id="3.40.50.720:FF:000084">
    <property type="entry name" value="Short-chain dehydrogenase reductase"/>
    <property type="match status" value="1"/>
</dbReference>
<dbReference type="InterPro" id="IPR036291">
    <property type="entry name" value="NAD(P)-bd_dom_sf"/>
</dbReference>
<dbReference type="SUPFAM" id="SSF51735">
    <property type="entry name" value="NAD(P)-binding Rossmann-fold domains"/>
    <property type="match status" value="1"/>
</dbReference>
<dbReference type="PRINTS" id="PR00081">
    <property type="entry name" value="GDHRDH"/>
</dbReference>
<dbReference type="InterPro" id="IPR020904">
    <property type="entry name" value="Sc_DH/Rdtase_CS"/>
</dbReference>
<sequence>MAGRLDGRACIVTGAAGGIGRAVVEAFSREGARIVAMDLADPLGRTVWPGDGIVPIACDLADRAGTERAVAAAVETLGGLDVLVAAGALKGGSGPFLDLTDEDWDRYIGVNLTGMFVLCRAAARAMATAGRGGRIVTVGSVNSYQSEPNAAPYVAAKGGVAMLTRAMAVDLASHGILCNMIAPGPIDVPNNGDSYRAPKLAAALRDEVALARPGLPEEVAGAALYLAEAANGYTTGATITVDGGLSAMIFGAMRGG</sequence>
<dbReference type="EMBL" id="JACHOO010000003">
    <property type="protein sequence ID" value="MBB5752432.1"/>
    <property type="molecule type" value="Genomic_DNA"/>
</dbReference>
<dbReference type="PANTHER" id="PTHR42760">
    <property type="entry name" value="SHORT-CHAIN DEHYDROGENASES/REDUCTASES FAMILY MEMBER"/>
    <property type="match status" value="1"/>
</dbReference>
<dbReference type="Pfam" id="PF13561">
    <property type="entry name" value="adh_short_C2"/>
    <property type="match status" value="1"/>
</dbReference>
<protein>
    <submittedName>
        <fullName evidence="3">NAD(P)-dependent dehydrogenase (Short-subunit alcohol dehydrogenase family)</fullName>
    </submittedName>
</protein>